<reference evidence="1" key="1">
    <citation type="submission" date="2020-05" db="EMBL/GenBank/DDBJ databases">
        <title>Mycena genomes resolve the evolution of fungal bioluminescence.</title>
        <authorList>
            <person name="Tsai I.J."/>
        </authorList>
    </citation>
    <scope>NUCLEOTIDE SEQUENCE</scope>
    <source>
        <strain evidence="1">110903Hualien_Pintung</strain>
    </source>
</reference>
<proteinExistence type="predicted"/>
<dbReference type="InterPro" id="IPR032675">
    <property type="entry name" value="LRR_dom_sf"/>
</dbReference>
<dbReference type="PANTHER" id="PTHR42057:SF2">
    <property type="entry name" value="F-BOX DOMAIN PROTEIN (AFU_ORTHOLOGUE AFUA_4G00200)-RELATED"/>
    <property type="match status" value="1"/>
</dbReference>
<name>A0A8H6SC35_MYCCL</name>
<evidence type="ECO:0000313" key="2">
    <source>
        <dbReference type="Proteomes" id="UP000613580"/>
    </source>
</evidence>
<dbReference type="SUPFAM" id="SSF52047">
    <property type="entry name" value="RNI-like"/>
    <property type="match status" value="1"/>
</dbReference>
<gene>
    <name evidence="1" type="ORF">HMN09_01076200</name>
</gene>
<sequence>MSPPRLPPELVQLISNNVEDRTTFFTLRLVSQTLNSLAIPRAFAVLSVQDTPEHGNALCALQNCEERITSSVRKVIFEGESTSWHFQRDRPEEERSREAVTGAFSGLTKFPNLEELILNFDDTWWEGKYTMEEPDEPSHYLYLQLGILEALAQNPHPALVSLSLHNLIAIPNDVFSKLHFPGLKTLSLSAITNVNLSRMFTSGTLGFFWQTTIPQIIQSAGESLTSLTIASDLNIGAVSGPAMDFGFEEDDGLFLPHLAHLALENFVFEPSGETGDPALWIVRHKPTLRRLELRNCTIDGGEEMYYERRWDAVFKLFEEELEQLREFVFSNPSDEGVPFVYTYVDPSWGYASVDDPEDRNEEDDGIALRSLLAVVEARNE</sequence>
<organism evidence="1 2">
    <name type="scientific">Mycena chlorophos</name>
    <name type="common">Agaric fungus</name>
    <name type="synonym">Agaricus chlorophos</name>
    <dbReference type="NCBI Taxonomy" id="658473"/>
    <lineage>
        <taxon>Eukaryota</taxon>
        <taxon>Fungi</taxon>
        <taxon>Dikarya</taxon>
        <taxon>Basidiomycota</taxon>
        <taxon>Agaricomycotina</taxon>
        <taxon>Agaricomycetes</taxon>
        <taxon>Agaricomycetidae</taxon>
        <taxon>Agaricales</taxon>
        <taxon>Marasmiineae</taxon>
        <taxon>Mycenaceae</taxon>
        <taxon>Mycena</taxon>
    </lineage>
</organism>
<dbReference type="OrthoDB" id="2858653at2759"/>
<dbReference type="EMBL" id="JACAZE010000016">
    <property type="protein sequence ID" value="KAF7296674.1"/>
    <property type="molecule type" value="Genomic_DNA"/>
</dbReference>
<keyword evidence="2" id="KW-1185">Reference proteome</keyword>
<dbReference type="Proteomes" id="UP000613580">
    <property type="component" value="Unassembled WGS sequence"/>
</dbReference>
<protein>
    <recommendedName>
        <fullName evidence="3">F-box domain-containing protein</fullName>
    </recommendedName>
</protein>
<dbReference type="AlphaFoldDB" id="A0A8H6SC35"/>
<evidence type="ECO:0000313" key="1">
    <source>
        <dbReference type="EMBL" id="KAF7296674.1"/>
    </source>
</evidence>
<dbReference type="PANTHER" id="PTHR42057">
    <property type="entry name" value="F-BOX DOMAIN PROTEIN (AFU_ORTHOLOGUE AFUA_4G00200)"/>
    <property type="match status" value="1"/>
</dbReference>
<evidence type="ECO:0008006" key="3">
    <source>
        <dbReference type="Google" id="ProtNLM"/>
    </source>
</evidence>
<dbReference type="Gene3D" id="3.80.10.10">
    <property type="entry name" value="Ribonuclease Inhibitor"/>
    <property type="match status" value="1"/>
</dbReference>
<accession>A0A8H6SC35</accession>
<comment type="caution">
    <text evidence="1">The sequence shown here is derived from an EMBL/GenBank/DDBJ whole genome shotgun (WGS) entry which is preliminary data.</text>
</comment>